<feature type="transmembrane region" description="Helical" evidence="6">
    <location>
        <begin position="231"/>
        <end position="251"/>
    </location>
</feature>
<feature type="transmembrane region" description="Helical" evidence="6">
    <location>
        <begin position="160"/>
        <end position="181"/>
    </location>
</feature>
<dbReference type="EMBL" id="JAHQXE010000004">
    <property type="protein sequence ID" value="MBV0902699.1"/>
    <property type="molecule type" value="Genomic_DNA"/>
</dbReference>
<keyword evidence="5 6" id="KW-0472">Membrane</keyword>
<evidence type="ECO:0000256" key="6">
    <source>
        <dbReference type="SAM" id="Phobius"/>
    </source>
</evidence>
<dbReference type="RefSeq" id="WP_162414276.1">
    <property type="nucleotide sequence ID" value="NZ_JAHQXE010000004.1"/>
</dbReference>
<feature type="transmembrane region" description="Helical" evidence="6">
    <location>
        <begin position="356"/>
        <end position="378"/>
    </location>
</feature>
<sequence length="392" mass="40506">MDRSRAWTLAVFVFIFGDAAAMQARGPILSRIGEVFDVTEAALGLVAPAGTVGFLGAVVVSGLFAGRLPMRRLLAVGTLVTPLALVLAAFAPSYPVFLLALAVQGTAAGAFRGLDRVVLSHVYPDARGRMFAAYTLVWAFGAVLSPQLVSVVFSVADWRVIFLVLAGCFLPALALAGRYELPSMAAERSVSPAALRTLCRRPAVVGTCLGMVLVGALEGTLFTWLAYYARAFYPTALANSLLSTYLLAYIPGRLGCTVAVDRVPSLSLLLVVFVPAVPALAVAFSGITGPVLFAAVFVAGLAISSGFPVLSGYAVEAAPAYSGPVNAVTNGATYVGLATAPAVVGVFAATYGIGRVLVSTAAVALLFLVTIAGLWLWTGTADAPAPHRSAEY</sequence>
<keyword evidence="3 6" id="KW-0812">Transmembrane</keyword>
<feature type="domain" description="Major facilitator superfamily (MFS) profile" evidence="7">
    <location>
        <begin position="5"/>
        <end position="379"/>
    </location>
</feature>
<accession>A0AA41G3C7</accession>
<dbReference type="InterPro" id="IPR011701">
    <property type="entry name" value="MFS"/>
</dbReference>
<comment type="subcellular location">
    <subcellularLocation>
        <location evidence="1">Cell membrane</location>
        <topology evidence="1">Multi-pass membrane protein</topology>
    </subcellularLocation>
</comment>
<dbReference type="GO" id="GO:0005886">
    <property type="term" value="C:plasma membrane"/>
    <property type="evidence" value="ECO:0007669"/>
    <property type="project" value="UniProtKB-SubCell"/>
</dbReference>
<dbReference type="Pfam" id="PF07690">
    <property type="entry name" value="MFS_1"/>
    <property type="match status" value="1"/>
</dbReference>
<dbReference type="PANTHER" id="PTHR43124:SF3">
    <property type="entry name" value="CHLORAMPHENICOL EFFLUX PUMP RV0191"/>
    <property type="match status" value="1"/>
</dbReference>
<reference evidence="8" key="1">
    <citation type="submission" date="2021-06" db="EMBL/GenBank/DDBJ databases">
        <title>New haloarchaea isolates fom saline soil.</title>
        <authorList>
            <person name="Duran-Viseras A."/>
            <person name="Sanchez-Porro C.S."/>
            <person name="Ventosa A."/>
        </authorList>
    </citation>
    <scope>NUCLEOTIDE SEQUENCE</scope>
    <source>
        <strain evidence="8">JCM 18369</strain>
    </source>
</reference>
<proteinExistence type="predicted"/>
<evidence type="ECO:0000313" key="9">
    <source>
        <dbReference type="Proteomes" id="UP001166304"/>
    </source>
</evidence>
<keyword evidence="4 6" id="KW-1133">Transmembrane helix</keyword>
<dbReference type="GO" id="GO:0022857">
    <property type="term" value="F:transmembrane transporter activity"/>
    <property type="evidence" value="ECO:0007669"/>
    <property type="project" value="InterPro"/>
</dbReference>
<feature type="transmembrane region" description="Helical" evidence="6">
    <location>
        <begin position="45"/>
        <end position="66"/>
    </location>
</feature>
<dbReference type="InterPro" id="IPR050189">
    <property type="entry name" value="MFS_Efflux_Transporters"/>
</dbReference>
<feature type="transmembrane region" description="Helical" evidence="6">
    <location>
        <begin position="327"/>
        <end position="350"/>
    </location>
</feature>
<keyword evidence="9" id="KW-1185">Reference proteome</keyword>
<dbReference type="InterPro" id="IPR036259">
    <property type="entry name" value="MFS_trans_sf"/>
</dbReference>
<comment type="caution">
    <text evidence="8">The sequence shown here is derived from an EMBL/GenBank/DDBJ whole genome shotgun (WGS) entry which is preliminary data.</text>
</comment>
<feature type="transmembrane region" description="Helical" evidence="6">
    <location>
        <begin position="291"/>
        <end position="315"/>
    </location>
</feature>
<evidence type="ECO:0000256" key="2">
    <source>
        <dbReference type="ARBA" id="ARBA00022475"/>
    </source>
</evidence>
<feature type="transmembrane region" description="Helical" evidence="6">
    <location>
        <begin position="263"/>
        <end position="285"/>
    </location>
</feature>
<evidence type="ECO:0000259" key="7">
    <source>
        <dbReference type="PROSITE" id="PS50850"/>
    </source>
</evidence>
<protein>
    <submittedName>
        <fullName evidence="8">MFS transporter</fullName>
    </submittedName>
</protein>
<name>A0AA41G3C7_9EURY</name>
<evidence type="ECO:0000313" key="8">
    <source>
        <dbReference type="EMBL" id="MBV0902699.1"/>
    </source>
</evidence>
<dbReference type="InterPro" id="IPR020846">
    <property type="entry name" value="MFS_dom"/>
</dbReference>
<feature type="transmembrane region" description="Helical" evidence="6">
    <location>
        <begin position="131"/>
        <end position="154"/>
    </location>
</feature>
<dbReference type="PROSITE" id="PS50850">
    <property type="entry name" value="MFS"/>
    <property type="match status" value="1"/>
</dbReference>
<dbReference type="Proteomes" id="UP001166304">
    <property type="component" value="Unassembled WGS sequence"/>
</dbReference>
<evidence type="ECO:0000256" key="4">
    <source>
        <dbReference type="ARBA" id="ARBA00022989"/>
    </source>
</evidence>
<organism evidence="8 9">
    <name type="scientific">Haloarcula salina</name>
    <dbReference type="NCBI Taxonomy" id="1429914"/>
    <lineage>
        <taxon>Archaea</taxon>
        <taxon>Methanobacteriati</taxon>
        <taxon>Methanobacteriota</taxon>
        <taxon>Stenosarchaea group</taxon>
        <taxon>Halobacteria</taxon>
        <taxon>Halobacteriales</taxon>
        <taxon>Haloarculaceae</taxon>
        <taxon>Haloarcula</taxon>
    </lineage>
</organism>
<dbReference type="SUPFAM" id="SSF103473">
    <property type="entry name" value="MFS general substrate transporter"/>
    <property type="match status" value="1"/>
</dbReference>
<evidence type="ECO:0000256" key="3">
    <source>
        <dbReference type="ARBA" id="ARBA00022692"/>
    </source>
</evidence>
<dbReference type="AlphaFoldDB" id="A0AA41G3C7"/>
<evidence type="ECO:0000256" key="1">
    <source>
        <dbReference type="ARBA" id="ARBA00004651"/>
    </source>
</evidence>
<feature type="transmembrane region" description="Helical" evidence="6">
    <location>
        <begin position="202"/>
        <end position="225"/>
    </location>
</feature>
<keyword evidence="2" id="KW-1003">Cell membrane</keyword>
<evidence type="ECO:0000256" key="5">
    <source>
        <dbReference type="ARBA" id="ARBA00023136"/>
    </source>
</evidence>
<gene>
    <name evidence="8" type="ORF">KTS37_12970</name>
</gene>
<feature type="transmembrane region" description="Helical" evidence="6">
    <location>
        <begin position="73"/>
        <end position="91"/>
    </location>
</feature>
<dbReference type="Gene3D" id="1.20.1250.20">
    <property type="entry name" value="MFS general substrate transporter like domains"/>
    <property type="match status" value="1"/>
</dbReference>
<dbReference type="PANTHER" id="PTHR43124">
    <property type="entry name" value="PURINE EFFLUX PUMP PBUE"/>
    <property type="match status" value="1"/>
</dbReference>